<dbReference type="InterPro" id="IPR050925">
    <property type="entry name" value="Rhomboid_protease_S54"/>
</dbReference>
<accession>S3UZY2</accession>
<feature type="transmembrane region" description="Helical" evidence="7">
    <location>
        <begin position="180"/>
        <end position="200"/>
    </location>
</feature>
<evidence type="ECO:0000256" key="1">
    <source>
        <dbReference type="ARBA" id="ARBA00004141"/>
    </source>
</evidence>
<feature type="transmembrane region" description="Helical" evidence="7">
    <location>
        <begin position="110"/>
        <end position="129"/>
    </location>
</feature>
<dbReference type="Pfam" id="PF01694">
    <property type="entry name" value="Rhomboid"/>
    <property type="match status" value="1"/>
</dbReference>
<keyword evidence="4 9" id="KW-0378">Hydrolase</keyword>
<feature type="domain" description="Peptidase S54 rhomboid" evidence="8">
    <location>
        <begin position="59"/>
        <end position="233"/>
    </location>
</feature>
<dbReference type="PANTHER" id="PTHR43731">
    <property type="entry name" value="RHOMBOID PROTEASE"/>
    <property type="match status" value="1"/>
</dbReference>
<evidence type="ECO:0000256" key="5">
    <source>
        <dbReference type="ARBA" id="ARBA00022989"/>
    </source>
</evidence>
<gene>
    <name evidence="9" type="ORF">LEP1GSC058_1829</name>
</gene>
<dbReference type="InterPro" id="IPR022764">
    <property type="entry name" value="Peptidase_S54_rhomboid_dom"/>
</dbReference>
<dbReference type="GO" id="GO:0016020">
    <property type="term" value="C:membrane"/>
    <property type="evidence" value="ECO:0007669"/>
    <property type="project" value="UniProtKB-SubCell"/>
</dbReference>
<evidence type="ECO:0000256" key="7">
    <source>
        <dbReference type="SAM" id="Phobius"/>
    </source>
</evidence>
<dbReference type="AlphaFoldDB" id="S3UZY2"/>
<reference evidence="9" key="1">
    <citation type="submission" date="2013-04" db="EMBL/GenBank/DDBJ databases">
        <authorList>
            <person name="Harkins D.M."/>
            <person name="Durkin A.S."/>
            <person name="Selengut J.D."/>
            <person name="Sanka R."/>
            <person name="DePew J."/>
            <person name="Purushe J."/>
            <person name="Ahmed A."/>
            <person name="van der Linden H."/>
            <person name="Goris M.G.A."/>
            <person name="Hartskeerl R.A."/>
            <person name="Vinetz J.M."/>
            <person name="Sutton G.G."/>
            <person name="Nelson W.C."/>
            <person name="Fouts D.E."/>
        </authorList>
    </citation>
    <scope>NUCLEOTIDE SEQUENCE [LARGE SCALE GENOMIC DNA]</scope>
    <source>
        <strain evidence="9">BUT 6</strain>
    </source>
</reference>
<feature type="transmembrane region" description="Helical" evidence="7">
    <location>
        <begin position="149"/>
        <end position="168"/>
    </location>
</feature>
<feature type="transmembrane region" description="Helical" evidence="7">
    <location>
        <begin position="12"/>
        <end position="35"/>
    </location>
</feature>
<keyword evidence="10" id="KW-1185">Reference proteome</keyword>
<feature type="transmembrane region" description="Helical" evidence="7">
    <location>
        <begin position="77"/>
        <end position="98"/>
    </location>
</feature>
<keyword evidence="5 7" id="KW-1133">Transmembrane helix</keyword>
<dbReference type="InterPro" id="IPR035952">
    <property type="entry name" value="Rhomboid-like_sf"/>
</dbReference>
<dbReference type="OrthoDB" id="339682at2"/>
<proteinExistence type="inferred from homology"/>
<evidence type="ECO:0000256" key="6">
    <source>
        <dbReference type="ARBA" id="ARBA00023136"/>
    </source>
</evidence>
<keyword evidence="6 7" id="KW-0472">Membrane</keyword>
<dbReference type="EC" id="3.4.21.-" evidence="9"/>
<evidence type="ECO:0000259" key="8">
    <source>
        <dbReference type="Pfam" id="PF01694"/>
    </source>
</evidence>
<dbReference type="RefSeq" id="WP_016549108.1">
    <property type="nucleotide sequence ID" value="NZ_AKWZ02000007.1"/>
</dbReference>
<comment type="similarity">
    <text evidence="2">Belongs to the peptidase S54 family.</text>
</comment>
<evidence type="ECO:0000313" key="10">
    <source>
        <dbReference type="Proteomes" id="UP000014540"/>
    </source>
</evidence>
<comment type="subcellular location">
    <subcellularLocation>
        <location evidence="1">Membrane</location>
        <topology evidence="1">Multi-pass membrane protein</topology>
    </subcellularLocation>
</comment>
<organism evidence="9 10">
    <name type="scientific">Leptospira fainei serovar Hurstbridge str. BUT 6</name>
    <dbReference type="NCBI Taxonomy" id="1193011"/>
    <lineage>
        <taxon>Bacteria</taxon>
        <taxon>Pseudomonadati</taxon>
        <taxon>Spirochaetota</taxon>
        <taxon>Spirochaetia</taxon>
        <taxon>Leptospirales</taxon>
        <taxon>Leptospiraceae</taxon>
        <taxon>Leptospira</taxon>
    </lineage>
</organism>
<dbReference type="PANTHER" id="PTHR43731:SF14">
    <property type="entry name" value="PRESENILIN-ASSOCIATED RHOMBOID-LIKE PROTEIN, MITOCHONDRIAL"/>
    <property type="match status" value="1"/>
</dbReference>
<dbReference type="Proteomes" id="UP000014540">
    <property type="component" value="Unassembled WGS sequence"/>
</dbReference>
<evidence type="ECO:0000256" key="2">
    <source>
        <dbReference type="ARBA" id="ARBA00009045"/>
    </source>
</evidence>
<evidence type="ECO:0000256" key="4">
    <source>
        <dbReference type="ARBA" id="ARBA00022801"/>
    </source>
</evidence>
<protein>
    <submittedName>
        <fullName evidence="9">Peptidase, S54 family</fullName>
        <ecNumber evidence="9">3.4.21.-</ecNumber>
    </submittedName>
</protein>
<feature type="transmembrane region" description="Helical" evidence="7">
    <location>
        <begin position="220"/>
        <end position="237"/>
    </location>
</feature>
<evidence type="ECO:0000256" key="3">
    <source>
        <dbReference type="ARBA" id="ARBA00022692"/>
    </source>
</evidence>
<dbReference type="Gene3D" id="1.20.1540.10">
    <property type="entry name" value="Rhomboid-like"/>
    <property type="match status" value="1"/>
</dbReference>
<dbReference type="EMBL" id="AKWZ02000007">
    <property type="protein sequence ID" value="EPG74788.1"/>
    <property type="molecule type" value="Genomic_DNA"/>
</dbReference>
<dbReference type="SUPFAM" id="SSF144091">
    <property type="entry name" value="Rhomboid-like"/>
    <property type="match status" value="1"/>
</dbReference>
<comment type="caution">
    <text evidence="9">The sequence shown here is derived from an EMBL/GenBank/DDBJ whole genome shotgun (WGS) entry which is preliminary data.</text>
</comment>
<dbReference type="GO" id="GO:0004252">
    <property type="term" value="F:serine-type endopeptidase activity"/>
    <property type="evidence" value="ECO:0007669"/>
    <property type="project" value="InterPro"/>
</dbReference>
<dbReference type="STRING" id="1193011.LEP1GSC058_1829"/>
<evidence type="ECO:0000313" key="9">
    <source>
        <dbReference type="EMBL" id="EPG74788.1"/>
    </source>
</evidence>
<name>S3UZY2_9LEPT</name>
<keyword evidence="3 7" id="KW-0812">Transmembrane</keyword>
<sequence>MAKRNYGSSLKLFGFSVFHPLNIILFTNFAVWGLLMLEGGGGILTYYFGLNPSLVVEKGMVWQVFTYGFLHVVGEGLFMPFLHIGMNMFGLYTLGFWICRYMNEWKFFTIYLLSQLGGGIFVVVFAFVGLKTGLVPEYSSWDSYHTSTIGASGGVFGILAVFGLLFPDARFAFPPVRAKYAPWVLIGVGFAYDLFTLLQYYRSEDHQTSFFGMMSNSGHLGGAVFGLLALKIFAHWGKPVKSPIFIKRIKKVVSPNTSVPMEDFFEVQIRKNRDLLNKLHAISSVEEREKILEPLQATDTNLCPPSSYDSDDPFCLRCEWLQNCELRRLRKKDPLV</sequence>